<evidence type="ECO:0000313" key="2">
    <source>
        <dbReference type="EMBL" id="QHQ35442.1"/>
    </source>
</evidence>
<accession>A0A6P1T4H4</accession>
<dbReference type="KEGG" id="amaq:GO499_09680"/>
<organism evidence="2 3">
    <name type="scientific">Algicella marina</name>
    <dbReference type="NCBI Taxonomy" id="2683284"/>
    <lineage>
        <taxon>Bacteria</taxon>
        <taxon>Pseudomonadati</taxon>
        <taxon>Pseudomonadota</taxon>
        <taxon>Alphaproteobacteria</taxon>
        <taxon>Rhodobacterales</taxon>
        <taxon>Paracoccaceae</taxon>
        <taxon>Algicella</taxon>
    </lineage>
</organism>
<dbReference type="RefSeq" id="WP_161862003.1">
    <property type="nucleotide sequence ID" value="NZ_CP046620.1"/>
</dbReference>
<keyword evidence="3" id="KW-1185">Reference proteome</keyword>
<protein>
    <submittedName>
        <fullName evidence="2">Uncharacterized protein</fullName>
    </submittedName>
</protein>
<gene>
    <name evidence="2" type="ORF">GO499_09680</name>
</gene>
<evidence type="ECO:0000313" key="3">
    <source>
        <dbReference type="Proteomes" id="UP000464495"/>
    </source>
</evidence>
<evidence type="ECO:0000256" key="1">
    <source>
        <dbReference type="SAM" id="Phobius"/>
    </source>
</evidence>
<keyword evidence="1" id="KW-0472">Membrane</keyword>
<dbReference type="EMBL" id="CP046620">
    <property type="protein sequence ID" value="QHQ35442.1"/>
    <property type="molecule type" value="Genomic_DNA"/>
</dbReference>
<feature type="transmembrane region" description="Helical" evidence="1">
    <location>
        <begin position="12"/>
        <end position="30"/>
    </location>
</feature>
<sequence>MITRIRSMLSRPATHLVAGLLLAATGFVWWSTPLKVVDGSLSGSVSNYSALGCVGCGSVIAELELDGQPIQATAGIPFILELGVKRVPTSEIFAQMSEPGSFIGRSRINLVGSRVRLHIAGAEISPSDPIQVQEGNKLRWSVRISEVGDVVGFVEVQSEVFPKSWSRAPKSDLAPDVIRFDVAPNHANFTLQQMYGTPVAFILGLLISASSVVRFYWAWIDRRKARQTEAEEREAKREAEKPKIIM</sequence>
<proteinExistence type="predicted"/>
<dbReference type="Proteomes" id="UP000464495">
    <property type="component" value="Chromosome"/>
</dbReference>
<dbReference type="AlphaFoldDB" id="A0A6P1T4H4"/>
<reference evidence="2 3" key="1">
    <citation type="submission" date="2019-12" db="EMBL/GenBank/DDBJ databases">
        <title>Complete genome sequence of Algicella marina strain 9Alg 56(T) isolated from the red alga Tichocarpus crinitus.</title>
        <authorList>
            <person name="Kim S.-G."/>
            <person name="Nedashkovskaya O.I."/>
        </authorList>
    </citation>
    <scope>NUCLEOTIDE SEQUENCE [LARGE SCALE GENOMIC DNA]</scope>
    <source>
        <strain evidence="2 3">9Alg 56</strain>
    </source>
</reference>
<keyword evidence="1" id="KW-1133">Transmembrane helix</keyword>
<name>A0A6P1T4H4_9RHOB</name>
<feature type="transmembrane region" description="Helical" evidence="1">
    <location>
        <begin position="195"/>
        <end position="217"/>
    </location>
</feature>
<keyword evidence="1" id="KW-0812">Transmembrane</keyword>